<protein>
    <submittedName>
        <fullName evidence="1">Uncharacterized protein</fullName>
    </submittedName>
</protein>
<dbReference type="PROSITE" id="PS51257">
    <property type="entry name" value="PROKAR_LIPOPROTEIN"/>
    <property type="match status" value="1"/>
</dbReference>
<evidence type="ECO:0000313" key="1">
    <source>
        <dbReference type="EMBL" id="SPD73694.1"/>
    </source>
</evidence>
<dbReference type="AlphaFoldDB" id="A0A445MVX2"/>
<accession>A0A445MVX2</accession>
<reference evidence="1" key="1">
    <citation type="submission" date="2018-01" db="EMBL/GenBank/DDBJ databases">
        <authorList>
            <person name="Regsiter A."/>
            <person name="William W."/>
        </authorList>
    </citation>
    <scope>NUCLEOTIDE SEQUENCE</scope>
    <source>
        <strain evidence="1">TRIP AH-1</strain>
    </source>
</reference>
<name>A0A445MVX2_9BACT</name>
<organism evidence="1">
    <name type="scientific">uncultured Desulfobacterium sp</name>
    <dbReference type="NCBI Taxonomy" id="201089"/>
    <lineage>
        <taxon>Bacteria</taxon>
        <taxon>Pseudomonadati</taxon>
        <taxon>Thermodesulfobacteriota</taxon>
        <taxon>Desulfobacteria</taxon>
        <taxon>Desulfobacterales</taxon>
        <taxon>Desulfobacteriaceae</taxon>
        <taxon>Desulfobacterium</taxon>
        <taxon>environmental samples</taxon>
    </lineage>
</organism>
<dbReference type="EMBL" id="OJIN01000104">
    <property type="protein sequence ID" value="SPD73694.1"/>
    <property type="molecule type" value="Genomic_DNA"/>
</dbReference>
<gene>
    <name evidence="1" type="ORF">PITCH_A1920033</name>
</gene>
<proteinExistence type="predicted"/>
<sequence>MMFERRYHAIFCNASAACCETNWNISTAQTMGKAKGKMPLSFSSEDERHNYRGIL</sequence>